<dbReference type="Proteomes" id="UP001224775">
    <property type="component" value="Unassembled WGS sequence"/>
</dbReference>
<evidence type="ECO:0000259" key="6">
    <source>
        <dbReference type="PROSITE" id="PS51762"/>
    </source>
</evidence>
<dbReference type="InterPro" id="IPR000757">
    <property type="entry name" value="Beta-glucanase-like"/>
</dbReference>
<dbReference type="EMBL" id="JATAAI010000035">
    <property type="protein sequence ID" value="KAK1735218.1"/>
    <property type="molecule type" value="Genomic_DNA"/>
</dbReference>
<proteinExistence type="predicted"/>
<dbReference type="PANTHER" id="PTHR10963:SF22">
    <property type="entry name" value="GLYCOSIDASE CRH2-RELATED"/>
    <property type="match status" value="1"/>
</dbReference>
<keyword evidence="8" id="KW-1185">Reference proteome</keyword>
<dbReference type="GO" id="GO:0004553">
    <property type="term" value="F:hydrolase activity, hydrolyzing O-glycosyl compounds"/>
    <property type="evidence" value="ECO:0007669"/>
    <property type="project" value="InterPro"/>
</dbReference>
<dbReference type="Pfam" id="PF00722">
    <property type="entry name" value="Glyco_hydro_16"/>
    <property type="match status" value="1"/>
</dbReference>
<protein>
    <submittedName>
        <fullName evidence="7">Glycosyl hydrolase family 16 protein</fullName>
    </submittedName>
</protein>
<gene>
    <name evidence="7" type="ORF">QTG54_014284</name>
</gene>
<dbReference type="AlphaFoldDB" id="A0AAD8XWZ3"/>
<evidence type="ECO:0000313" key="8">
    <source>
        <dbReference type="Proteomes" id="UP001224775"/>
    </source>
</evidence>
<sequence>MGMPSATLALLATTAPILTTGHSWIEKLEGPYGNGMSRMGMPTKSDSALIRYFCPHKNLDDCQVEAKHDVILEESAKRPCRSDMVSDPKTPTKPGAEVVLHWAANGHVNGQSEGTCVQVMIAPFAEDPSIEDFVAIPGAECLPYWIVSDQATVETEGSITIPANLEPGPYTLFWQWNFTVFHFASCADIDVMEGDTPSYEEMVEEYLMDGCTDLPNPDEFCKAYSGLGEISKCSTRESLKDECGRNSCEGLGGGSMLYECVDCPPPTSGPSCPPPKAFYDDFSNGFDPNKWLKAHKSWNPNSGGVVAENLHFDLNSKRAVFNAHGLLYDGDIMGVKKEGTTIYRADSGIMTGAAIATRNYFGAGSYEVRMKVAEQLGVCSAIWTFFWKDGTPIVNHEIDIELPGRPNPAHSDIGFDYALMNTYIGESGSLVETNFTQLDREMNDGQFHTWRFDWHTDESERRVEFYVDGKLVSINRKNVPLYAGRLWIGAWFPNSWAGIPNFDVSQMEVDYVKFTPFENETYECPSESIPHFGWAPDTIFPESGEEPGDDSSSTPVKCKTPSTAPTLAPSPAVTSPPLTAAPVLPPTNPPVSTPTGNTPESYTHYTSYGCQELHISFCENDQSGSYCKTWQNDGTVCQRSICHGHDFTVLNPCASPQNNDEEIYKSNGCEHLQNRDEFCVGLVGSGSYCKFWKHDHCQRAICQGDDFSSLDSC</sequence>
<dbReference type="SUPFAM" id="SSF49899">
    <property type="entry name" value="Concanavalin A-like lectins/glucanases"/>
    <property type="match status" value="1"/>
</dbReference>
<evidence type="ECO:0000256" key="1">
    <source>
        <dbReference type="ARBA" id="ARBA00022729"/>
    </source>
</evidence>
<evidence type="ECO:0000256" key="2">
    <source>
        <dbReference type="ARBA" id="ARBA00022801"/>
    </source>
</evidence>
<keyword evidence="1 5" id="KW-0732">Signal</keyword>
<dbReference type="InterPro" id="IPR013320">
    <property type="entry name" value="ConA-like_dom_sf"/>
</dbReference>
<evidence type="ECO:0000313" key="7">
    <source>
        <dbReference type="EMBL" id="KAK1735218.1"/>
    </source>
</evidence>
<keyword evidence="3" id="KW-0326">Glycosidase</keyword>
<feature type="chain" id="PRO_5041900104" evidence="5">
    <location>
        <begin position="22"/>
        <end position="713"/>
    </location>
</feature>
<dbReference type="PROSITE" id="PS51762">
    <property type="entry name" value="GH16_2"/>
    <property type="match status" value="1"/>
</dbReference>
<feature type="signal peptide" evidence="5">
    <location>
        <begin position="1"/>
        <end position="21"/>
    </location>
</feature>
<feature type="compositionally biased region" description="Pro residues" evidence="4">
    <location>
        <begin position="583"/>
        <end position="592"/>
    </location>
</feature>
<dbReference type="Gene3D" id="2.60.120.200">
    <property type="match status" value="1"/>
</dbReference>
<comment type="caution">
    <text evidence="7">The sequence shown here is derived from an EMBL/GenBank/DDBJ whole genome shotgun (WGS) entry which is preliminary data.</text>
</comment>
<dbReference type="PANTHER" id="PTHR10963">
    <property type="entry name" value="GLYCOSYL HYDROLASE-RELATED"/>
    <property type="match status" value="1"/>
</dbReference>
<name>A0AAD8XWZ3_9STRA</name>
<feature type="compositionally biased region" description="Low complexity" evidence="4">
    <location>
        <begin position="560"/>
        <end position="582"/>
    </location>
</feature>
<keyword evidence="2 7" id="KW-0378">Hydrolase</keyword>
<reference evidence="7" key="1">
    <citation type="submission" date="2023-06" db="EMBL/GenBank/DDBJ databases">
        <title>Survivors Of The Sea: Transcriptome response of Skeletonema marinoi to long-term dormancy.</title>
        <authorList>
            <person name="Pinder M.I.M."/>
            <person name="Kourtchenko O."/>
            <person name="Robertson E.K."/>
            <person name="Larsson T."/>
            <person name="Maumus F."/>
            <person name="Osuna-Cruz C.M."/>
            <person name="Vancaester E."/>
            <person name="Stenow R."/>
            <person name="Vandepoele K."/>
            <person name="Ploug H."/>
            <person name="Bruchert V."/>
            <person name="Godhe A."/>
            <person name="Topel M."/>
        </authorList>
    </citation>
    <scope>NUCLEOTIDE SEQUENCE</scope>
    <source>
        <strain evidence="7">R05AC</strain>
    </source>
</reference>
<feature type="domain" description="GH16" evidence="6">
    <location>
        <begin position="266"/>
        <end position="520"/>
    </location>
</feature>
<dbReference type="GO" id="GO:0005975">
    <property type="term" value="P:carbohydrate metabolic process"/>
    <property type="evidence" value="ECO:0007669"/>
    <property type="project" value="InterPro"/>
</dbReference>
<evidence type="ECO:0000256" key="3">
    <source>
        <dbReference type="ARBA" id="ARBA00023295"/>
    </source>
</evidence>
<dbReference type="CDD" id="cd00413">
    <property type="entry name" value="Glyco_hydrolase_16"/>
    <property type="match status" value="1"/>
</dbReference>
<dbReference type="InterPro" id="IPR050546">
    <property type="entry name" value="Glycosyl_Hydrlase_16"/>
</dbReference>
<evidence type="ECO:0000256" key="5">
    <source>
        <dbReference type="SAM" id="SignalP"/>
    </source>
</evidence>
<evidence type="ECO:0000256" key="4">
    <source>
        <dbReference type="SAM" id="MobiDB-lite"/>
    </source>
</evidence>
<accession>A0AAD8XWZ3</accession>
<organism evidence="7 8">
    <name type="scientific">Skeletonema marinoi</name>
    <dbReference type="NCBI Taxonomy" id="267567"/>
    <lineage>
        <taxon>Eukaryota</taxon>
        <taxon>Sar</taxon>
        <taxon>Stramenopiles</taxon>
        <taxon>Ochrophyta</taxon>
        <taxon>Bacillariophyta</taxon>
        <taxon>Coscinodiscophyceae</taxon>
        <taxon>Thalassiosirophycidae</taxon>
        <taxon>Thalassiosirales</taxon>
        <taxon>Skeletonemataceae</taxon>
        <taxon>Skeletonema</taxon>
        <taxon>Skeletonema marinoi-dohrnii complex</taxon>
    </lineage>
</organism>
<feature type="region of interest" description="Disordered" evidence="4">
    <location>
        <begin position="535"/>
        <end position="598"/>
    </location>
</feature>